<reference evidence="2 3" key="1">
    <citation type="submission" date="2024-11" db="EMBL/GenBank/DDBJ databases">
        <title>Adaptive evolution of stress response genes in parasites aligns with host niche diversity.</title>
        <authorList>
            <person name="Hahn C."/>
            <person name="Resl P."/>
        </authorList>
    </citation>
    <scope>NUCLEOTIDE SEQUENCE [LARGE SCALE GENOMIC DNA]</scope>
    <source>
        <strain evidence="2">EGGRZ-B1_66</strain>
        <tissue evidence="2">Body</tissue>
    </source>
</reference>
<evidence type="ECO:0000313" key="2">
    <source>
        <dbReference type="EMBL" id="KAL3320808.1"/>
    </source>
</evidence>
<dbReference type="Proteomes" id="UP001626550">
    <property type="component" value="Unassembled WGS sequence"/>
</dbReference>
<organism evidence="2 3">
    <name type="scientific">Cichlidogyrus casuarinus</name>
    <dbReference type="NCBI Taxonomy" id="1844966"/>
    <lineage>
        <taxon>Eukaryota</taxon>
        <taxon>Metazoa</taxon>
        <taxon>Spiralia</taxon>
        <taxon>Lophotrochozoa</taxon>
        <taxon>Platyhelminthes</taxon>
        <taxon>Monogenea</taxon>
        <taxon>Monopisthocotylea</taxon>
        <taxon>Dactylogyridea</taxon>
        <taxon>Ancyrocephalidae</taxon>
        <taxon>Cichlidogyrus</taxon>
    </lineage>
</organism>
<accession>A0ABD2QMR2</accession>
<name>A0ABD2QMR2_9PLAT</name>
<gene>
    <name evidence="2" type="primary">PLAC8_1</name>
    <name evidence="2" type="ORF">Ciccas_000524</name>
</gene>
<dbReference type="InterPro" id="IPR006461">
    <property type="entry name" value="PLAC_motif_containing"/>
</dbReference>
<protein>
    <submittedName>
        <fullName evidence="2">Placenta-specific protein 8 protein-like</fullName>
    </submittedName>
</protein>
<proteinExistence type="inferred from homology"/>
<evidence type="ECO:0000313" key="3">
    <source>
        <dbReference type="Proteomes" id="UP001626550"/>
    </source>
</evidence>
<comment type="caution">
    <text evidence="2">The sequence shown here is derived from an EMBL/GenBank/DDBJ whole genome shotgun (WGS) entry which is preliminary data.</text>
</comment>
<dbReference type="NCBIfam" id="TIGR01571">
    <property type="entry name" value="A_thal_Cys_rich"/>
    <property type="match status" value="1"/>
</dbReference>
<dbReference type="AlphaFoldDB" id="A0ABD2QMR2"/>
<comment type="similarity">
    <text evidence="1">Belongs to the cornifelin family.</text>
</comment>
<evidence type="ECO:0000256" key="1">
    <source>
        <dbReference type="ARBA" id="ARBA00009024"/>
    </source>
</evidence>
<keyword evidence="3" id="KW-1185">Reference proteome</keyword>
<dbReference type="EMBL" id="JBJKFK010000028">
    <property type="protein sequence ID" value="KAL3320808.1"/>
    <property type="molecule type" value="Genomic_DNA"/>
</dbReference>
<dbReference type="PANTHER" id="PTHR15907">
    <property type="entry name" value="DUF614 FAMILY PROTEIN-RELATED"/>
    <property type="match status" value="1"/>
</dbReference>
<sequence length="161" mass="17885">MSDEKSISQETCPSYEPVTYQPQASAPAEVREPLLVASQPQANLTNVNQVTVIAQPAQAPVPKQNYFSHSLCECGTDTGNCLFVGFCYPCAFGEIWQEYGNCCLSYVCIPGALTALRAYHRGRYDIPGTIFDDHIVSLYCSSCVVCQLRDDIKQRKQKNIF</sequence>
<dbReference type="Pfam" id="PF04749">
    <property type="entry name" value="PLAC8"/>
    <property type="match status" value="1"/>
</dbReference>